<proteinExistence type="predicted"/>
<sequence>MIIHRYSDGSEGYQYAPGDRVIVERTIHGGWFNYGPTRAERCTVRRLSTPENWRTGVMDIHYSDEWGCASCYPWMIRPHADTLRAATILVEEQAESVAAV</sequence>
<dbReference type="AlphaFoldDB" id="A0A6J5DIC3"/>
<dbReference type="EMBL" id="CADIKH010000009">
    <property type="protein sequence ID" value="CAB3753949.1"/>
    <property type="molecule type" value="Genomic_DNA"/>
</dbReference>
<name>A0A6J5DIC3_9BURK</name>
<dbReference type="RefSeq" id="WP_175226486.1">
    <property type="nucleotide sequence ID" value="NZ_CADIKH010000009.1"/>
</dbReference>
<evidence type="ECO:0000313" key="1">
    <source>
        <dbReference type="EMBL" id="CAB3753949.1"/>
    </source>
</evidence>
<keyword evidence="2" id="KW-1185">Reference proteome</keyword>
<reference evidence="1 2" key="1">
    <citation type="submission" date="2020-04" db="EMBL/GenBank/DDBJ databases">
        <authorList>
            <person name="De Canck E."/>
        </authorList>
    </citation>
    <scope>NUCLEOTIDE SEQUENCE [LARGE SCALE GENOMIC DNA]</scope>
    <source>
        <strain evidence="1 2">LMG 29542</strain>
    </source>
</reference>
<accession>A0A6J5DIC3</accession>
<protein>
    <recommendedName>
        <fullName evidence="3">Nitrile hydratase beta subunit domain-containing protein</fullName>
    </recommendedName>
</protein>
<evidence type="ECO:0008006" key="3">
    <source>
        <dbReference type="Google" id="ProtNLM"/>
    </source>
</evidence>
<gene>
    <name evidence="1" type="ORF">LMG29542_02199</name>
</gene>
<dbReference type="Proteomes" id="UP000494363">
    <property type="component" value="Unassembled WGS sequence"/>
</dbReference>
<evidence type="ECO:0000313" key="2">
    <source>
        <dbReference type="Proteomes" id="UP000494363"/>
    </source>
</evidence>
<organism evidence="1 2">
    <name type="scientific">Paraburkholderia humisilvae</name>
    <dbReference type="NCBI Taxonomy" id="627669"/>
    <lineage>
        <taxon>Bacteria</taxon>
        <taxon>Pseudomonadati</taxon>
        <taxon>Pseudomonadota</taxon>
        <taxon>Betaproteobacteria</taxon>
        <taxon>Burkholderiales</taxon>
        <taxon>Burkholderiaceae</taxon>
        <taxon>Paraburkholderia</taxon>
    </lineage>
</organism>